<evidence type="ECO:0008006" key="4">
    <source>
        <dbReference type="Google" id="ProtNLM"/>
    </source>
</evidence>
<gene>
    <name evidence="2" type="ORF">HNP98_001014</name>
</gene>
<reference evidence="2 3" key="1">
    <citation type="submission" date="2020-05" db="EMBL/GenBank/DDBJ databases">
        <title>Genomic Encyclopedia of Type Strains, Phase IV (KMG-V): Genome sequencing to study the core and pangenomes of soil and plant-associated prokaryotes.</title>
        <authorList>
            <person name="Whitman W."/>
        </authorList>
    </citation>
    <scope>NUCLEOTIDE SEQUENCE [LARGE SCALE GENOMIC DNA]</scope>
    <source>
        <strain evidence="2 3">9A</strain>
    </source>
</reference>
<comment type="caution">
    <text evidence="2">The sequence shown here is derived from an EMBL/GenBank/DDBJ whole genome shotgun (WGS) entry which is preliminary data.</text>
</comment>
<evidence type="ECO:0000256" key="1">
    <source>
        <dbReference type="SAM" id="SignalP"/>
    </source>
</evidence>
<evidence type="ECO:0000313" key="2">
    <source>
        <dbReference type="EMBL" id="NRT18203.1"/>
    </source>
</evidence>
<accession>A0ABX2FM27</accession>
<keyword evidence="3" id="KW-1185">Reference proteome</keyword>
<dbReference type="RefSeq" id="WP_173808943.1">
    <property type="nucleotide sequence ID" value="NZ_JABSNP010000003.1"/>
</dbReference>
<dbReference type="Proteomes" id="UP000779507">
    <property type="component" value="Unassembled WGS sequence"/>
</dbReference>
<keyword evidence="1" id="KW-0732">Signal</keyword>
<sequence>MRRLLSLLLPLAASLTARAQTTRATQPLALVPNAQAELALQNGDYLLLEVGAYHYTGDDYSNQGVAAVSYEHFWSPNWSWGGRVLATYYGGSSTTVVPEVLLRHRSAVGPLTFGQRLSVERRFYSNNSAGNQNWARLRLDLEKIIPLGGADPATGLALRPRLSFEAATHLRLQKNDNEPSDRFIQYTNLRAEIGVRTGAQFDFTPWFAYGTNYIVTLPQYDSKGNQTAGGNLNTRTPLLGLDVRFTFGAGLGAAGRQQLPTQH</sequence>
<name>A0ABX2FM27_9BACT</name>
<dbReference type="EMBL" id="JABSNP010000003">
    <property type="protein sequence ID" value="NRT18203.1"/>
    <property type="molecule type" value="Genomic_DNA"/>
</dbReference>
<evidence type="ECO:0000313" key="3">
    <source>
        <dbReference type="Proteomes" id="UP000779507"/>
    </source>
</evidence>
<feature type="chain" id="PRO_5045736101" description="DUF2490 domain-containing protein" evidence="1">
    <location>
        <begin position="20"/>
        <end position="263"/>
    </location>
</feature>
<feature type="signal peptide" evidence="1">
    <location>
        <begin position="1"/>
        <end position="19"/>
    </location>
</feature>
<organism evidence="2 3">
    <name type="scientific">Hymenobacter caeli</name>
    <dbReference type="NCBI Taxonomy" id="2735894"/>
    <lineage>
        <taxon>Bacteria</taxon>
        <taxon>Pseudomonadati</taxon>
        <taxon>Bacteroidota</taxon>
        <taxon>Cytophagia</taxon>
        <taxon>Cytophagales</taxon>
        <taxon>Hymenobacteraceae</taxon>
        <taxon>Hymenobacter</taxon>
    </lineage>
</organism>
<protein>
    <recommendedName>
        <fullName evidence="4">DUF2490 domain-containing protein</fullName>
    </recommendedName>
</protein>
<proteinExistence type="predicted"/>